<name>A0A5B9M7N7_9BACT</name>
<evidence type="ECO:0000256" key="1">
    <source>
        <dbReference type="SAM" id="SignalP"/>
    </source>
</evidence>
<sequence precursor="true">MRRFNFVVFTIAALIAGFTVAAPPSILVPADVQLAANIDLDRVKANPLGQQLVGGFQSGISASLANDPESASATEMIDALGFDPIAAAKRITVLCSDFENPPQSVCVIIELEKTTGNLEGLLLAMPEYQSSIHRDYQIHSVVLDGDRLFGSIHTADNGTKRIIAGLAAQPVQQVLDHFDGQTGAELSRRLPLATGNLVDINLFTLPEAAVSEPPFSTAAEMIQTAALTLSDQGTSLRASVDFVTQVDGQAEQLRQMIQGSVAMINSMAQNGTDPGMALAANYLQSVSINRSGKTVSVTVEIPQAMLAEQLSAAMGN</sequence>
<dbReference type="EMBL" id="CP036264">
    <property type="protein sequence ID" value="QEF97152.1"/>
    <property type="molecule type" value="Genomic_DNA"/>
</dbReference>
<keyword evidence="3" id="KW-1185">Reference proteome</keyword>
<evidence type="ECO:0000313" key="2">
    <source>
        <dbReference type="EMBL" id="QEF97152.1"/>
    </source>
</evidence>
<organism evidence="2 3">
    <name type="scientific">Stieleria maiorica</name>
    <dbReference type="NCBI Taxonomy" id="2795974"/>
    <lineage>
        <taxon>Bacteria</taxon>
        <taxon>Pseudomonadati</taxon>
        <taxon>Planctomycetota</taxon>
        <taxon>Planctomycetia</taxon>
        <taxon>Pirellulales</taxon>
        <taxon>Pirellulaceae</taxon>
        <taxon>Stieleria</taxon>
    </lineage>
</organism>
<accession>A0A5B9M7N7</accession>
<feature type="chain" id="PRO_5022987180" evidence="1">
    <location>
        <begin position="22"/>
        <end position="316"/>
    </location>
</feature>
<gene>
    <name evidence="2" type="ORF">Mal15_11900</name>
</gene>
<feature type="signal peptide" evidence="1">
    <location>
        <begin position="1"/>
        <end position="21"/>
    </location>
</feature>
<reference evidence="2 3" key="1">
    <citation type="submission" date="2019-02" db="EMBL/GenBank/DDBJ databases">
        <title>Planctomycetal bacteria perform biofilm scaping via a novel small molecule.</title>
        <authorList>
            <person name="Jeske O."/>
            <person name="Boedeker C."/>
            <person name="Wiegand S."/>
            <person name="Breitling P."/>
            <person name="Kallscheuer N."/>
            <person name="Jogler M."/>
            <person name="Rohde M."/>
            <person name="Petersen J."/>
            <person name="Medema M.H."/>
            <person name="Surup F."/>
            <person name="Jogler C."/>
        </authorList>
    </citation>
    <scope>NUCLEOTIDE SEQUENCE [LARGE SCALE GENOMIC DNA]</scope>
    <source>
        <strain evidence="2 3">Mal15</strain>
    </source>
</reference>
<evidence type="ECO:0000313" key="3">
    <source>
        <dbReference type="Proteomes" id="UP000321353"/>
    </source>
</evidence>
<proteinExistence type="predicted"/>
<dbReference type="RefSeq" id="WP_147866870.1">
    <property type="nucleotide sequence ID" value="NZ_CP036264.1"/>
</dbReference>
<protein>
    <submittedName>
        <fullName evidence="2">Uncharacterized protein</fullName>
    </submittedName>
</protein>
<dbReference type="AlphaFoldDB" id="A0A5B9M7N7"/>
<dbReference type="Proteomes" id="UP000321353">
    <property type="component" value="Chromosome"/>
</dbReference>
<dbReference type="KEGG" id="smam:Mal15_11900"/>
<keyword evidence="1" id="KW-0732">Signal</keyword>